<evidence type="ECO:0000259" key="4">
    <source>
        <dbReference type="PROSITE" id="PS50157"/>
    </source>
</evidence>
<keyword evidence="6" id="KW-1185">Reference proteome</keyword>
<dbReference type="OrthoDB" id="8117402at2759"/>
<dbReference type="EMBL" id="UZAF01016498">
    <property type="protein sequence ID" value="VDO29052.1"/>
    <property type="molecule type" value="Genomic_DNA"/>
</dbReference>
<gene>
    <name evidence="5" type="ORF">HPLM_LOCUS6461</name>
</gene>
<name>A0A0N4W8E2_HAEPC</name>
<dbReference type="PROSITE" id="PS50157">
    <property type="entry name" value="ZINC_FINGER_C2H2_2"/>
    <property type="match status" value="1"/>
</dbReference>
<organism evidence="7">
    <name type="scientific">Haemonchus placei</name>
    <name type="common">Barber's pole worm</name>
    <dbReference type="NCBI Taxonomy" id="6290"/>
    <lineage>
        <taxon>Eukaryota</taxon>
        <taxon>Metazoa</taxon>
        <taxon>Ecdysozoa</taxon>
        <taxon>Nematoda</taxon>
        <taxon>Chromadorea</taxon>
        <taxon>Rhabditida</taxon>
        <taxon>Rhabditina</taxon>
        <taxon>Rhabditomorpha</taxon>
        <taxon>Strongyloidea</taxon>
        <taxon>Trichostrongylidae</taxon>
        <taxon>Haemonchus</taxon>
    </lineage>
</organism>
<dbReference type="PANTHER" id="PTHR33936">
    <property type="entry name" value="PROTEIN CBG17840"/>
    <property type="match status" value="1"/>
</dbReference>
<feature type="domain" description="C2H2-type" evidence="4">
    <location>
        <begin position="89"/>
        <end position="112"/>
    </location>
</feature>
<feature type="coiled-coil region" evidence="2">
    <location>
        <begin position="346"/>
        <end position="373"/>
    </location>
</feature>
<dbReference type="PANTHER" id="PTHR33936:SF24">
    <property type="entry name" value="C2H2-TYPE DOMAIN-CONTAINING PROTEIN"/>
    <property type="match status" value="1"/>
</dbReference>
<dbReference type="PROSITE" id="PS00028">
    <property type="entry name" value="ZINC_FINGER_C2H2_1"/>
    <property type="match status" value="1"/>
</dbReference>
<dbReference type="SMART" id="SM00355">
    <property type="entry name" value="ZnF_C2H2"/>
    <property type="match status" value="3"/>
</dbReference>
<keyword evidence="1" id="KW-0863">Zinc-finger</keyword>
<reference evidence="7" key="1">
    <citation type="submission" date="2017-02" db="UniProtKB">
        <authorList>
            <consortium name="WormBaseParasite"/>
        </authorList>
    </citation>
    <scope>IDENTIFICATION</scope>
</reference>
<evidence type="ECO:0000313" key="6">
    <source>
        <dbReference type="Proteomes" id="UP000268014"/>
    </source>
</evidence>
<evidence type="ECO:0000256" key="2">
    <source>
        <dbReference type="SAM" id="Coils"/>
    </source>
</evidence>
<dbReference type="STRING" id="6290.A0A0N4W8E2"/>
<sequence>MRKPPRPQIKIRQCRFCERWMDQNTLLDHLQTLHGEDGIEEAEKMLLAKEKKVKCEVRHCGYIAKSEYDYKVHMRKTHFLMDERKYRHMNCPLCAKSLNAQEDLVEHCRVVHEVKDCVIQARTFKDAYECEMWKESVAKTHCTAWLINGRSNVNGNLQVAYYRCSRVFKKRYRWRSEPRKSPTVAIVNYCTSFLKEMYAHDGTVTVKYCLGHVNHDVSPANLPLSNSDKAVIANYLRQGFDAEVVREVIRREFTDPRTKLHYLTTNDIKKILSNLASSQRRLEEIVGTSDESIREFSEPISASALLQAPSDSSEGSACDDIGDEAINDRSSESDIPAESLPGCASCAKLTERVAELEAIVKKLNSKVLELEGAHLYDRVIKVDSDSLVKQEMS</sequence>
<reference evidence="5 6" key="2">
    <citation type="submission" date="2018-11" db="EMBL/GenBank/DDBJ databases">
        <authorList>
            <consortium name="Pathogen Informatics"/>
        </authorList>
    </citation>
    <scope>NUCLEOTIDE SEQUENCE [LARGE SCALE GENOMIC DNA]</scope>
    <source>
        <strain evidence="5 6">MHpl1</strain>
    </source>
</reference>
<dbReference type="AlphaFoldDB" id="A0A0N4W8E2"/>
<keyword evidence="1" id="KW-0862">Zinc</keyword>
<dbReference type="GO" id="GO:0008270">
    <property type="term" value="F:zinc ion binding"/>
    <property type="evidence" value="ECO:0007669"/>
    <property type="project" value="UniProtKB-KW"/>
</dbReference>
<evidence type="ECO:0000313" key="5">
    <source>
        <dbReference type="EMBL" id="VDO29052.1"/>
    </source>
</evidence>
<dbReference type="InterPro" id="IPR052797">
    <property type="entry name" value="RegFact_GeneExpr_CellDeath"/>
</dbReference>
<dbReference type="InterPro" id="IPR013087">
    <property type="entry name" value="Znf_C2H2_type"/>
</dbReference>
<evidence type="ECO:0000313" key="7">
    <source>
        <dbReference type="WBParaSite" id="HPLM_0000646901-mRNA-1"/>
    </source>
</evidence>
<keyword evidence="2" id="KW-0175">Coiled coil</keyword>
<accession>A0A0N4W8E2</accession>
<dbReference type="WBParaSite" id="HPLM_0000646901-mRNA-1">
    <property type="protein sequence ID" value="HPLM_0000646901-mRNA-1"/>
    <property type="gene ID" value="HPLM_0000646901"/>
</dbReference>
<feature type="region of interest" description="Disordered" evidence="3">
    <location>
        <begin position="308"/>
        <end position="337"/>
    </location>
</feature>
<evidence type="ECO:0000256" key="3">
    <source>
        <dbReference type="SAM" id="MobiDB-lite"/>
    </source>
</evidence>
<dbReference type="Gene3D" id="3.30.160.60">
    <property type="entry name" value="Classic Zinc Finger"/>
    <property type="match status" value="1"/>
</dbReference>
<protein>
    <submittedName>
        <fullName evidence="7">C2H2-type domain-containing protein</fullName>
    </submittedName>
</protein>
<keyword evidence="1" id="KW-0479">Metal-binding</keyword>
<proteinExistence type="predicted"/>
<dbReference type="OMA" id="CEMWKES"/>
<evidence type="ECO:0000256" key="1">
    <source>
        <dbReference type="PROSITE-ProRule" id="PRU00042"/>
    </source>
</evidence>
<dbReference type="Proteomes" id="UP000268014">
    <property type="component" value="Unassembled WGS sequence"/>
</dbReference>